<dbReference type="AlphaFoldDB" id="A0A1G7TDG9"/>
<dbReference type="RefSeq" id="WP_093168504.1">
    <property type="nucleotide sequence ID" value="NZ_FNCN01000003.1"/>
</dbReference>
<keyword evidence="2" id="KW-1185">Reference proteome</keyword>
<evidence type="ECO:0000313" key="2">
    <source>
        <dbReference type="Proteomes" id="UP000198923"/>
    </source>
</evidence>
<proteinExistence type="predicted"/>
<dbReference type="OrthoDB" id="3537448at2"/>
<organism evidence="1 2">
    <name type="scientific">Sinosporangium album</name>
    <dbReference type="NCBI Taxonomy" id="504805"/>
    <lineage>
        <taxon>Bacteria</taxon>
        <taxon>Bacillati</taxon>
        <taxon>Actinomycetota</taxon>
        <taxon>Actinomycetes</taxon>
        <taxon>Streptosporangiales</taxon>
        <taxon>Streptosporangiaceae</taxon>
        <taxon>Sinosporangium</taxon>
    </lineage>
</organism>
<evidence type="ECO:0000313" key="1">
    <source>
        <dbReference type="EMBL" id="SDG33348.1"/>
    </source>
</evidence>
<dbReference type="EMBL" id="FNCN01000003">
    <property type="protein sequence ID" value="SDG33348.1"/>
    <property type="molecule type" value="Genomic_DNA"/>
</dbReference>
<gene>
    <name evidence="1" type="ORF">SAMN05421505_103227</name>
</gene>
<accession>A0A1G7TDG9</accession>
<name>A0A1G7TDG9_9ACTN</name>
<protein>
    <submittedName>
        <fullName evidence="1">Uncharacterized protein</fullName>
    </submittedName>
</protein>
<reference evidence="1 2" key="1">
    <citation type="submission" date="2016-10" db="EMBL/GenBank/DDBJ databases">
        <authorList>
            <person name="de Groot N.N."/>
        </authorList>
    </citation>
    <scope>NUCLEOTIDE SEQUENCE [LARGE SCALE GENOMIC DNA]</scope>
    <source>
        <strain evidence="1 2">CPCC 201354</strain>
    </source>
</reference>
<sequence>MGKTEILADYLRGQARRQLDRVEHRDDGSNARSALALLDAAIYAKGLDDDDPLIVELVEAGCFGRDGLGGFDPGEEATKAVRAWRGGEPGDLLKFVSMVSRVQMTG</sequence>
<dbReference type="Proteomes" id="UP000198923">
    <property type="component" value="Unassembled WGS sequence"/>
</dbReference>